<evidence type="ECO:0000313" key="2">
    <source>
        <dbReference type="EMBL" id="XDI04980.1"/>
    </source>
</evidence>
<dbReference type="AlphaFoldDB" id="A0AB39BF27"/>
<organism evidence="2">
    <name type="scientific">Herbiconiux sp. A18JL235</name>
    <dbReference type="NCBI Taxonomy" id="3152363"/>
    <lineage>
        <taxon>Bacteria</taxon>
        <taxon>Bacillati</taxon>
        <taxon>Actinomycetota</taxon>
        <taxon>Actinomycetes</taxon>
        <taxon>Micrococcales</taxon>
        <taxon>Microbacteriaceae</taxon>
        <taxon>Herbiconiux</taxon>
    </lineage>
</organism>
<keyword evidence="1" id="KW-0732">Signal</keyword>
<dbReference type="RefSeq" id="WP_368497357.1">
    <property type="nucleotide sequence ID" value="NZ_CP162511.1"/>
</dbReference>
<sequence length="272" mass="28682">MSSSRLRRAASSAGVALLAMLLSVALTGCVDGRTDARAAQLVDELRALPHVVSASGGAGGQYDLVLSVTVQVETEVTEVQLDELRRRVVARLDDSPWNDIDVGFELGDGDGFSNLGGDATFAVFAEMWRDPGSTAVQARGAEGHSIYDVTRGDLVAAGGPAGLLAATRRMVSAAETAGGVQENLTFGAYTDDRWFSVERSYVDPVDDAVALWQSLDGVAPLLGAAARATEYSGQSLELDVVDQVAADELERWLEGHPHDAVEVDIEIVPPAE</sequence>
<proteinExistence type="predicted"/>
<evidence type="ECO:0000256" key="1">
    <source>
        <dbReference type="SAM" id="SignalP"/>
    </source>
</evidence>
<dbReference type="EMBL" id="CP162511">
    <property type="protein sequence ID" value="XDI04980.1"/>
    <property type="molecule type" value="Genomic_DNA"/>
</dbReference>
<name>A0AB39BF27_9MICO</name>
<feature type="chain" id="PRO_5044307166" evidence="1">
    <location>
        <begin position="28"/>
        <end position="272"/>
    </location>
</feature>
<reference evidence="2" key="1">
    <citation type="submission" date="2024-05" db="EMBL/GenBank/DDBJ databases">
        <title>Herbiconiux sp. A18JL235.</title>
        <authorList>
            <person name="Zhang G."/>
        </authorList>
    </citation>
    <scope>NUCLEOTIDE SEQUENCE</scope>
    <source>
        <strain evidence="2">A18JL235</strain>
    </source>
</reference>
<dbReference type="PROSITE" id="PS51257">
    <property type="entry name" value="PROKAR_LIPOPROTEIN"/>
    <property type="match status" value="1"/>
</dbReference>
<accession>A0AB39BF27</accession>
<gene>
    <name evidence="2" type="ORF">ABFY20_16855</name>
</gene>
<protein>
    <submittedName>
        <fullName evidence="2">Uncharacterized protein</fullName>
    </submittedName>
</protein>
<feature type="signal peptide" evidence="1">
    <location>
        <begin position="1"/>
        <end position="27"/>
    </location>
</feature>